<evidence type="ECO:0000256" key="2">
    <source>
        <dbReference type="ARBA" id="ARBA00022898"/>
    </source>
</evidence>
<dbReference type="PANTHER" id="PTHR30511:SF0">
    <property type="entry name" value="ALANINE RACEMASE, CATABOLIC-RELATED"/>
    <property type="match status" value="1"/>
</dbReference>
<evidence type="ECO:0000313" key="7">
    <source>
        <dbReference type="EMBL" id="QFR42669.1"/>
    </source>
</evidence>
<dbReference type="EMBL" id="CP041166">
    <property type="protein sequence ID" value="QFR42669.1"/>
    <property type="molecule type" value="Genomic_DNA"/>
</dbReference>
<dbReference type="GO" id="GO:0005829">
    <property type="term" value="C:cytosol"/>
    <property type="evidence" value="ECO:0007669"/>
    <property type="project" value="TreeGrafter"/>
</dbReference>
<dbReference type="InterPro" id="IPR029066">
    <property type="entry name" value="PLP-binding_barrel"/>
</dbReference>
<dbReference type="InterPro" id="IPR020622">
    <property type="entry name" value="Ala_racemase_pyridoxalP-BS"/>
</dbReference>
<evidence type="ECO:0000256" key="5">
    <source>
        <dbReference type="PIRSR" id="PIRSR600821-52"/>
    </source>
</evidence>
<evidence type="ECO:0000256" key="4">
    <source>
        <dbReference type="PIRSR" id="PIRSR600821-50"/>
    </source>
</evidence>
<dbReference type="InterPro" id="IPR011079">
    <property type="entry name" value="Ala_racemase_C"/>
</dbReference>
<dbReference type="NCBIfam" id="NF000791">
    <property type="entry name" value="PRK00053.2-2"/>
    <property type="match status" value="1"/>
</dbReference>
<dbReference type="InterPro" id="IPR000821">
    <property type="entry name" value="Ala_racemase"/>
</dbReference>
<keyword evidence="2 4" id="KW-0663">Pyridoxal phosphate</keyword>
<accession>A0AAJ4DM17</accession>
<dbReference type="Gene3D" id="3.20.20.10">
    <property type="entry name" value="Alanine racemase"/>
    <property type="match status" value="1"/>
</dbReference>
<evidence type="ECO:0000256" key="3">
    <source>
        <dbReference type="ARBA" id="ARBA00023235"/>
    </source>
</evidence>
<keyword evidence="3 7" id="KW-0413">Isomerase</keyword>
<dbReference type="PRINTS" id="PR00992">
    <property type="entry name" value="ALARACEMASE"/>
</dbReference>
<dbReference type="InterPro" id="IPR001608">
    <property type="entry name" value="Ala_racemase_N"/>
</dbReference>
<reference evidence="8" key="1">
    <citation type="submission" date="2019-06" db="EMBL/GenBank/DDBJ databases">
        <title>Sulfurimonas gotlandica sp. nov., a chemoautotrophic and psychrotolerant epsilonproteobacterium isolated from a pelagic redoxcline, and an emended description of the genus Sulfurimonas.</title>
        <authorList>
            <person name="Wang S."/>
            <person name="Jiang L."/>
            <person name="Shao Z."/>
        </authorList>
    </citation>
    <scope>NUCLEOTIDE SEQUENCE [LARGE SCALE GENOMIC DNA]</scope>
    <source>
        <strain evidence="8">1-1N</strain>
    </source>
</reference>
<organism evidence="7 8">
    <name type="scientific">Sulfurimonas xiamenensis</name>
    <dbReference type="NCBI Taxonomy" id="2590021"/>
    <lineage>
        <taxon>Bacteria</taxon>
        <taxon>Pseudomonadati</taxon>
        <taxon>Campylobacterota</taxon>
        <taxon>Epsilonproteobacteria</taxon>
        <taxon>Campylobacterales</taxon>
        <taxon>Sulfurimonadaceae</taxon>
        <taxon>Sulfurimonas</taxon>
    </lineage>
</organism>
<dbReference type="RefSeq" id="WP_152298735.1">
    <property type="nucleotide sequence ID" value="NZ_CP041166.1"/>
</dbReference>
<feature type="binding site" evidence="5">
    <location>
        <position position="117"/>
    </location>
    <ligand>
        <name>substrate</name>
    </ligand>
</feature>
<dbReference type="Proteomes" id="UP000326061">
    <property type="component" value="Chromosome"/>
</dbReference>
<dbReference type="GO" id="GO:0030170">
    <property type="term" value="F:pyridoxal phosphate binding"/>
    <property type="evidence" value="ECO:0007669"/>
    <property type="project" value="TreeGrafter"/>
</dbReference>
<evidence type="ECO:0000256" key="1">
    <source>
        <dbReference type="ARBA" id="ARBA00001933"/>
    </source>
</evidence>
<dbReference type="Pfam" id="PF01168">
    <property type="entry name" value="Ala_racemase_N"/>
    <property type="match status" value="1"/>
</dbReference>
<comment type="cofactor">
    <cofactor evidence="1 4">
        <name>pyridoxal 5'-phosphate</name>
        <dbReference type="ChEBI" id="CHEBI:597326"/>
    </cofactor>
</comment>
<sequence>MAYITLNKNNFFNNLDIIANRTKSVDKIALVLKDNAYGHGILETASMAQEYGIKKAVVCSCKEAQSVERFFDYILVLGEIPTFKSDKVRYTINDINSIEKFPQGTKVELKIDSGMHRNGIAIDEIESAFLKIKEAKLFLEALFTHHRSADELTSEWFWQKENFKIAKQKAALLAKEFGFDALRFHSSNSAALFRESDFDEDMARVGIAAYGCMELPKALHVEGFKPILSLFAKKISSRKLNRGDRVGYGGDGEIVKECVVGNYDVGYGDGFLRVCAENGYKTPQGIELLGRISMDNSSFLSNEKTILVFDDARVASKYAKTISYELLASLKPSIKREVL</sequence>
<feature type="domain" description="Alanine racemase C-terminal" evidence="6">
    <location>
        <begin position="227"/>
        <end position="339"/>
    </location>
</feature>
<gene>
    <name evidence="7" type="ORF">FJR47_01555</name>
</gene>
<feature type="binding site" evidence="5">
    <location>
        <position position="294"/>
    </location>
    <ligand>
        <name>substrate</name>
    </ligand>
</feature>
<dbReference type="Gene3D" id="2.40.37.10">
    <property type="entry name" value="Lyase, Ornithine Decarboxylase, Chain A, domain 1"/>
    <property type="match status" value="1"/>
</dbReference>
<dbReference type="EC" id="5.1.1.1" evidence="7"/>
<dbReference type="InterPro" id="IPR009006">
    <property type="entry name" value="Ala_racemase/Decarboxylase_C"/>
</dbReference>
<evidence type="ECO:0000313" key="8">
    <source>
        <dbReference type="Proteomes" id="UP000326061"/>
    </source>
</evidence>
<dbReference type="GO" id="GO:0006522">
    <property type="term" value="P:alanine metabolic process"/>
    <property type="evidence" value="ECO:0007669"/>
    <property type="project" value="InterPro"/>
</dbReference>
<evidence type="ECO:0000259" key="6">
    <source>
        <dbReference type="SMART" id="SM01005"/>
    </source>
</evidence>
<protein>
    <submittedName>
        <fullName evidence="7">Alanine racemase</fullName>
        <ecNumber evidence="7">5.1.1.1</ecNumber>
    </submittedName>
</protein>
<feature type="modified residue" description="N6-(pyridoxal phosphate)lysine" evidence="4">
    <location>
        <position position="33"/>
    </location>
</feature>
<name>A0AAJ4DM17_9BACT</name>
<dbReference type="SUPFAM" id="SSF51419">
    <property type="entry name" value="PLP-binding barrel"/>
    <property type="match status" value="1"/>
</dbReference>
<dbReference type="PROSITE" id="PS00395">
    <property type="entry name" value="ALANINE_RACEMASE"/>
    <property type="match status" value="1"/>
</dbReference>
<dbReference type="PANTHER" id="PTHR30511">
    <property type="entry name" value="ALANINE RACEMASE"/>
    <property type="match status" value="1"/>
</dbReference>
<proteinExistence type="predicted"/>
<keyword evidence="8" id="KW-1185">Reference proteome</keyword>
<dbReference type="AlphaFoldDB" id="A0AAJ4DM17"/>
<dbReference type="SMART" id="SM01005">
    <property type="entry name" value="Ala_racemase_C"/>
    <property type="match status" value="1"/>
</dbReference>
<dbReference type="GO" id="GO:0008784">
    <property type="term" value="F:alanine racemase activity"/>
    <property type="evidence" value="ECO:0007669"/>
    <property type="project" value="UniProtKB-EC"/>
</dbReference>
<dbReference type="Pfam" id="PF00842">
    <property type="entry name" value="Ala_racemase_C"/>
    <property type="match status" value="1"/>
</dbReference>
<dbReference type="SUPFAM" id="SSF50621">
    <property type="entry name" value="Alanine racemase C-terminal domain-like"/>
    <property type="match status" value="1"/>
</dbReference>
<dbReference type="KEGG" id="suln:FJR47_01555"/>